<dbReference type="InterPro" id="IPR036291">
    <property type="entry name" value="NAD(P)-bd_dom_sf"/>
</dbReference>
<feature type="domain" description="NAD(P)-binding" evidence="1">
    <location>
        <begin position="7"/>
        <end position="188"/>
    </location>
</feature>
<dbReference type="PANTHER" id="PTHR15020">
    <property type="entry name" value="FLAVIN REDUCTASE-RELATED"/>
    <property type="match status" value="1"/>
</dbReference>
<dbReference type="AlphaFoldDB" id="U5QD98"/>
<dbReference type="Proteomes" id="UP000017396">
    <property type="component" value="Chromosome"/>
</dbReference>
<dbReference type="EMBL" id="CP003587">
    <property type="protein sequence ID" value="AGY56846.1"/>
    <property type="molecule type" value="Genomic_DNA"/>
</dbReference>
<dbReference type="eggNOG" id="COG0702">
    <property type="taxonomic scope" value="Bacteria"/>
</dbReference>
<dbReference type="SUPFAM" id="SSF51735">
    <property type="entry name" value="NAD(P)-binding Rossmann-fold domains"/>
    <property type="match status" value="1"/>
</dbReference>
<protein>
    <submittedName>
        <fullName evidence="2">Ycf39</fullName>
    </submittedName>
</protein>
<dbReference type="Pfam" id="PF13460">
    <property type="entry name" value="NAD_binding_10"/>
    <property type="match status" value="1"/>
</dbReference>
<keyword evidence="3" id="KW-1185">Reference proteome</keyword>
<dbReference type="RefSeq" id="WP_023171884.1">
    <property type="nucleotide sequence ID" value="NC_022600.1"/>
</dbReference>
<dbReference type="CDD" id="cd05243">
    <property type="entry name" value="SDR_a5"/>
    <property type="match status" value="1"/>
</dbReference>
<evidence type="ECO:0000313" key="3">
    <source>
        <dbReference type="Proteomes" id="UP000017396"/>
    </source>
</evidence>
<dbReference type="KEGG" id="glj:GKIL_0600"/>
<dbReference type="PATRIC" id="fig|1183438.3.peg.600"/>
<proteinExistence type="predicted"/>
<name>U5QD98_GLOK1</name>
<organism evidence="2 3">
    <name type="scientific">Gloeobacter kilaueensis (strain ATCC BAA-2537 / CCAP 1431/1 / ULC 316 / JS1)</name>
    <dbReference type="NCBI Taxonomy" id="1183438"/>
    <lineage>
        <taxon>Bacteria</taxon>
        <taxon>Bacillati</taxon>
        <taxon>Cyanobacteriota</taxon>
        <taxon>Cyanophyceae</taxon>
        <taxon>Gloeobacterales</taxon>
        <taxon>Gloeobacteraceae</taxon>
        <taxon>Gloeobacter</taxon>
    </lineage>
</organism>
<dbReference type="HOGENOM" id="CLU_025711_0_2_3"/>
<reference evidence="2 3" key="1">
    <citation type="journal article" date="2013" name="PLoS ONE">
        <title>Cultivation and Complete Genome Sequencing of Gloeobacter kilaueensis sp. nov., from a Lava Cave in Kilauea Caldera, Hawai'i.</title>
        <authorList>
            <person name="Saw J.H."/>
            <person name="Schatz M."/>
            <person name="Brown M.V."/>
            <person name="Kunkel D.D."/>
            <person name="Foster J.S."/>
            <person name="Shick H."/>
            <person name="Christensen S."/>
            <person name="Hou S."/>
            <person name="Wan X."/>
            <person name="Donachie S.P."/>
        </authorList>
    </citation>
    <scope>NUCLEOTIDE SEQUENCE [LARGE SCALE GENOMIC DNA]</scope>
    <source>
        <strain evidence="3">JS</strain>
    </source>
</reference>
<dbReference type="OrthoDB" id="9803892at2"/>
<accession>U5QD98</accession>
<sequence length="229" mass="23950">MSILVVGATGQTGRQIVRRLRGQGEVPKLLVRSRERAVELFGDSVEIAIVDVAQPGTLVGALTGVETLICATGTRSGFGGNGAQQVDYEGTRHLIDEAKRAAGVKRFVLVSSLCVSRLLHPLNLFGGVLLWKKKAEDYLIASGLDFTIVRPGGLREGGGGNEIIVRPADTLFEGTIDRADVARVCVEAGAAPEAAGKIVEIVGGPGQGQPSLIPLLAALPVVRAEVQRA</sequence>
<dbReference type="PANTHER" id="PTHR15020:SF50">
    <property type="entry name" value="UPF0659 PROTEIN YMR090W"/>
    <property type="match status" value="1"/>
</dbReference>
<dbReference type="InterPro" id="IPR016040">
    <property type="entry name" value="NAD(P)-bd_dom"/>
</dbReference>
<dbReference type="STRING" id="1183438.GKIL_0600"/>
<gene>
    <name evidence="2" type="primary">ycf39</name>
    <name evidence="2" type="ORF">GKIL_0600</name>
</gene>
<evidence type="ECO:0000259" key="1">
    <source>
        <dbReference type="Pfam" id="PF13460"/>
    </source>
</evidence>
<evidence type="ECO:0000313" key="2">
    <source>
        <dbReference type="EMBL" id="AGY56846.1"/>
    </source>
</evidence>
<dbReference type="Gene3D" id="3.40.50.720">
    <property type="entry name" value="NAD(P)-binding Rossmann-like Domain"/>
    <property type="match status" value="1"/>
</dbReference>